<dbReference type="CDD" id="cd07415">
    <property type="entry name" value="MPP_PP2A_PP4_PP6"/>
    <property type="match status" value="1"/>
</dbReference>
<evidence type="ECO:0000313" key="7">
    <source>
        <dbReference type="EMBL" id="URE14729.1"/>
    </source>
</evidence>
<dbReference type="EC" id="3.1.3.16" evidence="1"/>
<dbReference type="PANTHER" id="PTHR45619">
    <property type="entry name" value="SERINE/THREONINE-PROTEIN PHOSPHATASE PP2A-RELATED"/>
    <property type="match status" value="1"/>
</dbReference>
<protein>
    <recommendedName>
        <fullName evidence="1">protein-serine/threonine phosphatase</fullName>
        <ecNumber evidence="1">3.1.3.16</ecNumber>
    </recommendedName>
</protein>
<evidence type="ECO:0000256" key="2">
    <source>
        <dbReference type="ARBA" id="ARBA00022723"/>
    </source>
</evidence>
<evidence type="ECO:0000313" key="8">
    <source>
        <dbReference type="Proteomes" id="UP001055439"/>
    </source>
</evidence>
<dbReference type="SUPFAM" id="SSF56300">
    <property type="entry name" value="Metallo-dependent phosphatases"/>
    <property type="match status" value="1"/>
</dbReference>
<gene>
    <name evidence="7" type="ORF">MUK42_12117</name>
</gene>
<dbReference type="InterPro" id="IPR004843">
    <property type="entry name" value="Calcineurin-like_PHP"/>
</dbReference>
<keyword evidence="2" id="KW-0479">Metal-binding</keyword>
<dbReference type="InterPro" id="IPR029052">
    <property type="entry name" value="Metallo-depent_PP-like"/>
</dbReference>
<dbReference type="PRINTS" id="PR00114">
    <property type="entry name" value="STPHPHTASE"/>
</dbReference>
<dbReference type="InterPro" id="IPR047129">
    <property type="entry name" value="PPA2-like"/>
</dbReference>
<comment type="similarity">
    <text evidence="5">Belongs to the PPP phosphatase family. PP-2A subfamily.</text>
</comment>
<evidence type="ECO:0000256" key="5">
    <source>
        <dbReference type="ARBA" id="ARBA00034714"/>
    </source>
</evidence>
<dbReference type="EMBL" id="CP097509">
    <property type="protein sequence ID" value="URE14729.1"/>
    <property type="molecule type" value="Genomic_DNA"/>
</dbReference>
<dbReference type="InterPro" id="IPR006186">
    <property type="entry name" value="Ser/Thr-sp_prot-phosphatase"/>
</dbReference>
<dbReference type="GO" id="GO:0004722">
    <property type="term" value="F:protein serine/threonine phosphatase activity"/>
    <property type="evidence" value="ECO:0007669"/>
    <property type="project" value="UniProtKB-EC"/>
</dbReference>
<dbReference type="OrthoDB" id="1930084at2759"/>
<dbReference type="GO" id="GO:0046872">
    <property type="term" value="F:metal ion binding"/>
    <property type="evidence" value="ECO:0007669"/>
    <property type="project" value="UniProtKB-KW"/>
</dbReference>
<reference evidence="7" key="1">
    <citation type="submission" date="2022-05" db="EMBL/GenBank/DDBJ databases">
        <title>The Musa troglodytarum L. genome provides insights into the mechanism of non-climacteric behaviour and enrichment of carotenoids.</title>
        <authorList>
            <person name="Wang J."/>
        </authorList>
    </citation>
    <scope>NUCLEOTIDE SEQUENCE</scope>
    <source>
        <tissue evidence="7">Leaf</tissue>
    </source>
</reference>
<evidence type="ECO:0000256" key="4">
    <source>
        <dbReference type="ARBA" id="ARBA00023211"/>
    </source>
</evidence>
<dbReference type="Gene3D" id="3.60.21.10">
    <property type="match status" value="2"/>
</dbReference>
<accession>A0A9E7GG16</accession>
<feature type="domain" description="Serine/threonine specific protein phosphatases" evidence="6">
    <location>
        <begin position="20"/>
        <end position="258"/>
    </location>
</feature>
<keyword evidence="3" id="KW-0378">Hydrolase</keyword>
<keyword evidence="8" id="KW-1185">Reference proteome</keyword>
<sequence length="274" mass="31286">MPSYVDLDRQIEQLKECKFLPEAEVKVLCDQARAILVEEWTVQPVRCPVTVCGDIHGQFYDLVELFRIGGEAPDTNYLFMGDYVDRGYYSVETVTLLVALKYGNANVWKYFTDLFDYLPLTALIENQIFCLHGGLSPSLDTLDNIRDLNRIQEVPHEGPMCDLLWSDPDDRCGWGISPRGAGYTFGQDIAQHFNHTNGLSLIARAHQLVMEGFNWCQDKNVVTVFSAPNYCYRCGNMAAILEIGENMDQNFLQFDPAPRQIEPDMTRKTPDYFL</sequence>
<dbReference type="SMART" id="SM00156">
    <property type="entry name" value="PP2Ac"/>
    <property type="match status" value="1"/>
</dbReference>
<name>A0A9E7GG16_9LILI</name>
<dbReference type="Proteomes" id="UP001055439">
    <property type="component" value="Chromosome 7"/>
</dbReference>
<organism evidence="7 8">
    <name type="scientific">Musa troglodytarum</name>
    <name type="common">fe'i banana</name>
    <dbReference type="NCBI Taxonomy" id="320322"/>
    <lineage>
        <taxon>Eukaryota</taxon>
        <taxon>Viridiplantae</taxon>
        <taxon>Streptophyta</taxon>
        <taxon>Embryophyta</taxon>
        <taxon>Tracheophyta</taxon>
        <taxon>Spermatophyta</taxon>
        <taxon>Magnoliopsida</taxon>
        <taxon>Liliopsida</taxon>
        <taxon>Zingiberales</taxon>
        <taxon>Musaceae</taxon>
        <taxon>Musa</taxon>
    </lineage>
</organism>
<dbReference type="AlphaFoldDB" id="A0A9E7GG16"/>
<keyword evidence="4" id="KW-0464">Manganese</keyword>
<dbReference type="Pfam" id="PF00149">
    <property type="entry name" value="Metallophos"/>
    <property type="match status" value="1"/>
</dbReference>
<proteinExistence type="inferred from homology"/>
<evidence type="ECO:0000259" key="6">
    <source>
        <dbReference type="SMART" id="SM00156"/>
    </source>
</evidence>
<evidence type="ECO:0000256" key="1">
    <source>
        <dbReference type="ARBA" id="ARBA00013081"/>
    </source>
</evidence>
<evidence type="ECO:0000256" key="3">
    <source>
        <dbReference type="ARBA" id="ARBA00022801"/>
    </source>
</evidence>